<evidence type="ECO:0000256" key="4">
    <source>
        <dbReference type="ARBA" id="ARBA00022692"/>
    </source>
</evidence>
<gene>
    <name evidence="12" type="ORF">BDD41_3388</name>
</gene>
<dbReference type="GO" id="GO:0005524">
    <property type="term" value="F:ATP binding"/>
    <property type="evidence" value="ECO:0007669"/>
    <property type="project" value="UniProtKB-KW"/>
</dbReference>
<dbReference type="InterPro" id="IPR039421">
    <property type="entry name" value="Type_1_exporter"/>
</dbReference>
<protein>
    <submittedName>
        <fullName evidence="12">ATP-binding cassette subfamily B protein</fullName>
    </submittedName>
</protein>
<dbReference type="InterPro" id="IPR011527">
    <property type="entry name" value="ABC1_TM_dom"/>
</dbReference>
<dbReference type="PANTHER" id="PTHR24221:SF654">
    <property type="entry name" value="ATP-BINDING CASSETTE SUB-FAMILY B MEMBER 6"/>
    <property type="match status" value="1"/>
</dbReference>
<evidence type="ECO:0000313" key="13">
    <source>
        <dbReference type="Proteomes" id="UP000256941"/>
    </source>
</evidence>
<feature type="transmembrane region" description="Helical" evidence="9">
    <location>
        <begin position="144"/>
        <end position="169"/>
    </location>
</feature>
<evidence type="ECO:0000259" key="11">
    <source>
        <dbReference type="PROSITE" id="PS50929"/>
    </source>
</evidence>
<evidence type="ECO:0000313" key="12">
    <source>
        <dbReference type="EMBL" id="REF68349.1"/>
    </source>
</evidence>
<proteinExistence type="predicted"/>
<dbReference type="PANTHER" id="PTHR24221">
    <property type="entry name" value="ATP-BINDING CASSETTE SUB-FAMILY B"/>
    <property type="match status" value="1"/>
</dbReference>
<keyword evidence="5" id="KW-0547">Nucleotide-binding</keyword>
<dbReference type="GO" id="GO:0140359">
    <property type="term" value="F:ABC-type transporter activity"/>
    <property type="evidence" value="ECO:0007669"/>
    <property type="project" value="InterPro"/>
</dbReference>
<dbReference type="InterPro" id="IPR036640">
    <property type="entry name" value="ABC1_TM_sf"/>
</dbReference>
<dbReference type="SUPFAM" id="SSF90123">
    <property type="entry name" value="ABC transporter transmembrane region"/>
    <property type="match status" value="1"/>
</dbReference>
<dbReference type="PROSITE" id="PS50929">
    <property type="entry name" value="ABC_TM1F"/>
    <property type="match status" value="1"/>
</dbReference>
<keyword evidence="7 9" id="KW-1133">Transmembrane helix</keyword>
<evidence type="ECO:0000256" key="3">
    <source>
        <dbReference type="ARBA" id="ARBA00022475"/>
    </source>
</evidence>
<dbReference type="GO" id="GO:0034040">
    <property type="term" value="F:ATPase-coupled lipid transmembrane transporter activity"/>
    <property type="evidence" value="ECO:0007669"/>
    <property type="project" value="TreeGrafter"/>
</dbReference>
<evidence type="ECO:0000259" key="10">
    <source>
        <dbReference type="PROSITE" id="PS50893"/>
    </source>
</evidence>
<name>A0A3D9XN78_PARVE</name>
<dbReference type="InterPro" id="IPR027417">
    <property type="entry name" value="P-loop_NTPase"/>
</dbReference>
<dbReference type="Proteomes" id="UP000256941">
    <property type="component" value="Unassembled WGS sequence"/>
</dbReference>
<feature type="transmembrane region" description="Helical" evidence="9">
    <location>
        <begin position="261"/>
        <end position="283"/>
    </location>
</feature>
<feature type="domain" description="ABC transporter" evidence="10">
    <location>
        <begin position="349"/>
        <end position="584"/>
    </location>
</feature>
<dbReference type="InterPro" id="IPR003593">
    <property type="entry name" value="AAA+_ATPase"/>
</dbReference>
<feature type="transmembrane region" description="Helical" evidence="9">
    <location>
        <begin position="71"/>
        <end position="92"/>
    </location>
</feature>
<evidence type="ECO:0000256" key="5">
    <source>
        <dbReference type="ARBA" id="ARBA00022741"/>
    </source>
</evidence>
<evidence type="ECO:0000256" key="8">
    <source>
        <dbReference type="ARBA" id="ARBA00023136"/>
    </source>
</evidence>
<dbReference type="GO" id="GO:0005886">
    <property type="term" value="C:plasma membrane"/>
    <property type="evidence" value="ECO:0007669"/>
    <property type="project" value="UniProtKB-SubCell"/>
</dbReference>
<keyword evidence="4 9" id="KW-0812">Transmembrane</keyword>
<dbReference type="Gene3D" id="3.40.50.300">
    <property type="entry name" value="P-loop containing nucleotide triphosphate hydrolases"/>
    <property type="match status" value="1"/>
</dbReference>
<comment type="subcellular location">
    <subcellularLocation>
        <location evidence="1">Cell membrane</location>
        <topology evidence="1">Multi-pass membrane protein</topology>
    </subcellularLocation>
</comment>
<evidence type="ECO:0000256" key="9">
    <source>
        <dbReference type="SAM" id="Phobius"/>
    </source>
</evidence>
<dbReference type="InterPro" id="IPR017871">
    <property type="entry name" value="ABC_transporter-like_CS"/>
</dbReference>
<dbReference type="PROSITE" id="PS00211">
    <property type="entry name" value="ABC_TRANSPORTER_1"/>
    <property type="match status" value="1"/>
</dbReference>
<feature type="domain" description="ABC transmembrane type-1" evidence="11">
    <location>
        <begin position="36"/>
        <end position="318"/>
    </location>
</feature>
<reference evidence="12 13" key="1">
    <citation type="submission" date="2018-08" db="EMBL/GenBank/DDBJ databases">
        <title>Genomic Encyclopedia of Archaeal and Bacterial Type Strains, Phase II (KMG-II): from individual species to whole genera.</title>
        <authorList>
            <person name="Goeker M."/>
        </authorList>
    </citation>
    <scope>NUCLEOTIDE SEQUENCE [LARGE SCALE GENOMIC DNA]</scope>
    <source>
        <strain evidence="12 13">DSM 17099</strain>
    </source>
</reference>
<dbReference type="EMBL" id="QTUJ01000003">
    <property type="protein sequence ID" value="REF68349.1"/>
    <property type="molecule type" value="Genomic_DNA"/>
</dbReference>
<dbReference type="RefSeq" id="WP_072462911.1">
    <property type="nucleotide sequence ID" value="NZ_CP038197.1"/>
</dbReference>
<comment type="caution">
    <text evidence="12">The sequence shown here is derived from an EMBL/GenBank/DDBJ whole genome shotgun (WGS) entry which is preliminary data.</text>
</comment>
<dbReference type="AlphaFoldDB" id="A0A3D9XN78"/>
<evidence type="ECO:0000256" key="2">
    <source>
        <dbReference type="ARBA" id="ARBA00022448"/>
    </source>
</evidence>
<feature type="transmembrane region" description="Helical" evidence="9">
    <location>
        <begin position="175"/>
        <end position="192"/>
    </location>
</feature>
<dbReference type="SUPFAM" id="SSF52540">
    <property type="entry name" value="P-loop containing nucleoside triphosphate hydrolases"/>
    <property type="match status" value="1"/>
</dbReference>
<evidence type="ECO:0000256" key="1">
    <source>
        <dbReference type="ARBA" id="ARBA00004651"/>
    </source>
</evidence>
<accession>A0A3D9XN78</accession>
<sequence>MTGRTIPAGRPGPTAIRETWRQLQYSVGEDAPRLRAVILGLLLAAALQGLALAAIAPLLVAAFDGRDWLGALRWLGICTILMIAATATRWWAQGFDFNGRMAAATHRVRLRLGEQMRRMPLETLHGHRTGELNSMVINNVDENLLTTLTILNLIFISVVTPLVTGLALLALDWRAGLLILVVFPAILPLYRWRRPAIGRGKRILGAAHQQANADVLEYTQGLPVLRAALQAGARAGRLERTFRKLEEIQIYGHRKGEKPNLIVSTVVEVGLVLMLGLGVAYVVAGTMDLALFAALLVIVVRLSEPLATFILYTAILELVEAALDRIKALLAIAPLDQALPARTPAHCGIRFEAASFAYAGADAPALRDVDLTIPEGSLTALVGPSGSGKTTLARLILRHADPQKGRILIGGADLRQIPESALRGMLSVVFQDVHLFNDTVMANIRMARPDATEAEVREAARAAQCLDFIERLPLGWNTPLGEIGSRLSGGERQRISIARALLKDAPILILDEPTAALDTESERAVQRAIDAVVRDRTVIVIAHRLSTIAGADQIAVVDDGRVVQLGTHSELLARPGRYRAMWEAQQAAKIWSGRA</sequence>
<dbReference type="GO" id="GO:0016887">
    <property type="term" value="F:ATP hydrolysis activity"/>
    <property type="evidence" value="ECO:0007669"/>
    <property type="project" value="InterPro"/>
</dbReference>
<feature type="transmembrane region" description="Helical" evidence="9">
    <location>
        <begin position="36"/>
        <end position="59"/>
    </location>
</feature>
<evidence type="ECO:0000256" key="6">
    <source>
        <dbReference type="ARBA" id="ARBA00022840"/>
    </source>
</evidence>
<keyword evidence="6 12" id="KW-0067">ATP-binding</keyword>
<dbReference type="FunFam" id="3.40.50.300:FF:000221">
    <property type="entry name" value="Multidrug ABC transporter ATP-binding protein"/>
    <property type="match status" value="1"/>
</dbReference>
<organism evidence="12 13">
    <name type="scientific">Paracoccus versutus</name>
    <name type="common">Thiobacillus versutus</name>
    <dbReference type="NCBI Taxonomy" id="34007"/>
    <lineage>
        <taxon>Bacteria</taxon>
        <taxon>Pseudomonadati</taxon>
        <taxon>Pseudomonadota</taxon>
        <taxon>Alphaproteobacteria</taxon>
        <taxon>Rhodobacterales</taxon>
        <taxon>Paracoccaceae</taxon>
        <taxon>Paracoccus</taxon>
    </lineage>
</organism>
<evidence type="ECO:0000256" key="7">
    <source>
        <dbReference type="ARBA" id="ARBA00022989"/>
    </source>
</evidence>
<dbReference type="Pfam" id="PF00005">
    <property type="entry name" value="ABC_tran"/>
    <property type="match status" value="1"/>
</dbReference>
<dbReference type="Gene3D" id="1.20.1560.10">
    <property type="entry name" value="ABC transporter type 1, transmembrane domain"/>
    <property type="match status" value="1"/>
</dbReference>
<keyword evidence="3" id="KW-1003">Cell membrane</keyword>
<dbReference type="SMART" id="SM00382">
    <property type="entry name" value="AAA"/>
    <property type="match status" value="1"/>
</dbReference>
<dbReference type="InterPro" id="IPR003439">
    <property type="entry name" value="ABC_transporter-like_ATP-bd"/>
</dbReference>
<dbReference type="Pfam" id="PF00664">
    <property type="entry name" value="ABC_membrane"/>
    <property type="match status" value="1"/>
</dbReference>
<dbReference type="PROSITE" id="PS50893">
    <property type="entry name" value="ABC_TRANSPORTER_2"/>
    <property type="match status" value="1"/>
</dbReference>
<keyword evidence="2" id="KW-0813">Transport</keyword>
<keyword evidence="8 9" id="KW-0472">Membrane</keyword>